<dbReference type="PANTHER" id="PTHR47706">
    <property type="entry name" value="NMRA-LIKE FAMILY PROTEIN"/>
    <property type="match status" value="1"/>
</dbReference>
<keyword evidence="1" id="KW-0521">NADP</keyword>
<dbReference type="InterPro" id="IPR008030">
    <property type="entry name" value="NmrA-like"/>
</dbReference>
<dbReference type="InterPro" id="IPR045312">
    <property type="entry name" value="PCBER-like"/>
</dbReference>
<organism evidence="4 5">
    <name type="scientific">Penicillium desertorum</name>
    <dbReference type="NCBI Taxonomy" id="1303715"/>
    <lineage>
        <taxon>Eukaryota</taxon>
        <taxon>Fungi</taxon>
        <taxon>Dikarya</taxon>
        <taxon>Ascomycota</taxon>
        <taxon>Pezizomycotina</taxon>
        <taxon>Eurotiomycetes</taxon>
        <taxon>Eurotiomycetidae</taxon>
        <taxon>Eurotiales</taxon>
        <taxon>Aspergillaceae</taxon>
        <taxon>Penicillium</taxon>
    </lineage>
</organism>
<dbReference type="PANTHER" id="PTHR47706:SF1">
    <property type="entry name" value="CIPA-LIKE, PUTATIVE (AFU_ORTHOLOGUE AFUA_1G12460)-RELATED"/>
    <property type="match status" value="1"/>
</dbReference>
<protein>
    <recommendedName>
        <fullName evidence="3">NmrA-like domain-containing protein</fullName>
    </recommendedName>
</protein>
<evidence type="ECO:0000256" key="2">
    <source>
        <dbReference type="ARBA" id="ARBA00023002"/>
    </source>
</evidence>
<reference evidence="4" key="2">
    <citation type="journal article" date="2023" name="IMA Fungus">
        <title>Comparative genomic study of the Penicillium genus elucidates a diverse pangenome and 15 lateral gene transfer events.</title>
        <authorList>
            <person name="Petersen C."/>
            <person name="Sorensen T."/>
            <person name="Nielsen M.R."/>
            <person name="Sondergaard T.E."/>
            <person name="Sorensen J.L."/>
            <person name="Fitzpatrick D.A."/>
            <person name="Frisvad J.C."/>
            <person name="Nielsen K.L."/>
        </authorList>
    </citation>
    <scope>NUCLEOTIDE SEQUENCE</scope>
    <source>
        <strain evidence="4">IBT 17660</strain>
    </source>
</reference>
<evidence type="ECO:0000313" key="4">
    <source>
        <dbReference type="EMBL" id="KAJ5480109.1"/>
    </source>
</evidence>
<sequence>MPATKVALVGGSGNLGPAILHELLNAGFGVKVLTRQSGNNTFDLRAQIAKVDYESLESLKAALAGNEVMVNTLGVGTIPRDTHLRLIDTAVAVGVKRYLPSKYSLNTTHPNTAKLPVFGDKIAVQQRLKNVSQQSGLTYSLLVNGLFLDWGLKTGFLLDLSSPVTLYDSGDRKFSATTLSGVGKAMVGIINNLSATENTTVFVHEAIVSQKEILALSGRSPMTKSVQTSELEQEAFAKLSKPAPDPLVFAFGFLRRAIFGEGFGSLFDSQKLSNDLFGLKTFSEEDLRGLISKITG</sequence>
<keyword evidence="2" id="KW-0560">Oxidoreductase</keyword>
<dbReference type="GO" id="GO:0016491">
    <property type="term" value="F:oxidoreductase activity"/>
    <property type="evidence" value="ECO:0007669"/>
    <property type="project" value="UniProtKB-KW"/>
</dbReference>
<dbReference type="AlphaFoldDB" id="A0A9X0BRI9"/>
<dbReference type="OrthoDB" id="9974981at2759"/>
<accession>A0A9X0BRI9</accession>
<dbReference type="Pfam" id="PF05368">
    <property type="entry name" value="NmrA"/>
    <property type="match status" value="1"/>
</dbReference>
<dbReference type="Proteomes" id="UP001147760">
    <property type="component" value="Unassembled WGS sequence"/>
</dbReference>
<reference evidence="4" key="1">
    <citation type="submission" date="2022-12" db="EMBL/GenBank/DDBJ databases">
        <authorList>
            <person name="Petersen C."/>
        </authorList>
    </citation>
    <scope>NUCLEOTIDE SEQUENCE</scope>
    <source>
        <strain evidence="4">IBT 17660</strain>
    </source>
</reference>
<name>A0A9X0BRI9_9EURO</name>
<dbReference type="InterPro" id="IPR036291">
    <property type="entry name" value="NAD(P)-bd_dom_sf"/>
</dbReference>
<dbReference type="InterPro" id="IPR051609">
    <property type="entry name" value="NmrA/Isoflavone_reductase-like"/>
</dbReference>
<dbReference type="Gene3D" id="3.90.25.10">
    <property type="entry name" value="UDP-galactose 4-epimerase, domain 1"/>
    <property type="match status" value="1"/>
</dbReference>
<comment type="caution">
    <text evidence="4">The sequence shown here is derived from an EMBL/GenBank/DDBJ whole genome shotgun (WGS) entry which is preliminary data.</text>
</comment>
<keyword evidence="5" id="KW-1185">Reference proteome</keyword>
<feature type="domain" description="NmrA-like" evidence="3">
    <location>
        <begin position="4"/>
        <end position="244"/>
    </location>
</feature>
<dbReference type="SUPFAM" id="SSF51735">
    <property type="entry name" value="NAD(P)-binding Rossmann-fold domains"/>
    <property type="match status" value="1"/>
</dbReference>
<proteinExistence type="predicted"/>
<dbReference type="Gene3D" id="3.40.50.720">
    <property type="entry name" value="NAD(P)-binding Rossmann-like Domain"/>
    <property type="match status" value="1"/>
</dbReference>
<evidence type="ECO:0000256" key="1">
    <source>
        <dbReference type="ARBA" id="ARBA00022857"/>
    </source>
</evidence>
<dbReference type="EMBL" id="JAPWDO010000003">
    <property type="protein sequence ID" value="KAJ5480109.1"/>
    <property type="molecule type" value="Genomic_DNA"/>
</dbReference>
<evidence type="ECO:0000313" key="5">
    <source>
        <dbReference type="Proteomes" id="UP001147760"/>
    </source>
</evidence>
<dbReference type="CDD" id="cd05259">
    <property type="entry name" value="PCBER_SDR_a"/>
    <property type="match status" value="1"/>
</dbReference>
<evidence type="ECO:0000259" key="3">
    <source>
        <dbReference type="Pfam" id="PF05368"/>
    </source>
</evidence>
<gene>
    <name evidence="4" type="ORF">N7530_005618</name>
</gene>